<dbReference type="GO" id="GO:0005133">
    <property type="term" value="F:type II interferon receptor binding"/>
    <property type="evidence" value="ECO:0007669"/>
    <property type="project" value="InterPro"/>
</dbReference>
<keyword evidence="3" id="KW-0202">Cytokine</keyword>
<name>A0A059U8M4_TETNG</name>
<dbReference type="AlphaFoldDB" id="A0A059U8M4"/>
<comment type="subcellular location">
    <subcellularLocation>
        <location evidence="1">Secreted</location>
    </subcellularLocation>
</comment>
<gene>
    <name evidence="7" type="primary">ifng2</name>
</gene>
<dbReference type="PANTHER" id="PTHR11419:SF0">
    <property type="entry name" value="INTERFERON GAMMA"/>
    <property type="match status" value="1"/>
</dbReference>
<dbReference type="InterPro" id="IPR002069">
    <property type="entry name" value="Interferon_gamma"/>
</dbReference>
<dbReference type="GO" id="GO:0005615">
    <property type="term" value="C:extracellular space"/>
    <property type="evidence" value="ECO:0007669"/>
    <property type="project" value="UniProtKB-KW"/>
</dbReference>
<dbReference type="PANTHER" id="PTHR11419">
    <property type="entry name" value="INTERFERON GAMMA"/>
    <property type="match status" value="1"/>
</dbReference>
<dbReference type="EMBL" id="KJ524455">
    <property type="protein sequence ID" value="AHZ62714.1"/>
    <property type="molecule type" value="mRNA"/>
</dbReference>
<keyword evidence="4" id="KW-0964">Secreted</keyword>
<keyword evidence="5" id="KW-0325">Glycoprotein</keyword>
<evidence type="ECO:0000256" key="3">
    <source>
        <dbReference type="ARBA" id="ARBA00022514"/>
    </source>
</evidence>
<sequence length="188" mass="21551">MVARVTTVMGWCLCMALCQVKGSYIPADMNRTIQNLLDHYKIPDRERFNGHPIFPRGPSSGDLQAEMIYMSAVLQTYDQLLNQMLQQLPTATPTSASTSTSTSTSLRAQLSYLLKKITALRTQYYRKHEELLKKLQPLGNVQLTSTVVQSKALWELIKVYQEASSLPDRLELRRRRRRQAQVKGHRRA</sequence>
<dbReference type="Gene3D" id="1.20.1250.10">
    <property type="match status" value="1"/>
</dbReference>
<protein>
    <submittedName>
        <fullName evidence="7">Interferon-gamma 2</fullName>
    </submittedName>
</protein>
<evidence type="ECO:0000256" key="1">
    <source>
        <dbReference type="ARBA" id="ARBA00004613"/>
    </source>
</evidence>
<dbReference type="GO" id="GO:0006955">
    <property type="term" value="P:immune response"/>
    <property type="evidence" value="ECO:0007669"/>
    <property type="project" value="InterPro"/>
</dbReference>
<evidence type="ECO:0000256" key="5">
    <source>
        <dbReference type="ARBA" id="ARBA00023180"/>
    </source>
</evidence>
<evidence type="ECO:0000256" key="2">
    <source>
        <dbReference type="ARBA" id="ARBA00007566"/>
    </source>
</evidence>
<reference evidence="7" key="1">
    <citation type="journal article" date="2014" name="PLoS ONE">
        <title>Differential Expression Profiling of Spleen MicroRNAs in Response to Two Distinct Type II Interferons in Tetraodon nigroviridis.</title>
        <authorList>
            <person name="Yi S."/>
            <person name="Lu D."/>
            <person name="Peng W."/>
            <person name="Wang T."/>
            <person name="Zhang Y."/>
            <person name="Lin H."/>
        </authorList>
    </citation>
    <scope>NUCLEOTIDE SEQUENCE</scope>
</reference>
<evidence type="ECO:0000256" key="4">
    <source>
        <dbReference type="ARBA" id="ARBA00022525"/>
    </source>
</evidence>
<accession>A0A059U8M4</accession>
<dbReference type="SUPFAM" id="SSF47266">
    <property type="entry name" value="4-helical cytokines"/>
    <property type="match status" value="1"/>
</dbReference>
<dbReference type="InterPro" id="IPR009079">
    <property type="entry name" value="4_helix_cytokine-like_core"/>
</dbReference>
<feature type="chain" id="PRO_5001579827" evidence="6">
    <location>
        <begin position="23"/>
        <end position="188"/>
    </location>
</feature>
<evidence type="ECO:0000313" key="7">
    <source>
        <dbReference type="EMBL" id="AHZ62714.1"/>
    </source>
</evidence>
<organism evidence="7">
    <name type="scientific">Tetraodon nigroviridis</name>
    <name type="common">Spotted green pufferfish</name>
    <name type="synonym">Chelonodon nigroviridis</name>
    <dbReference type="NCBI Taxonomy" id="99883"/>
    <lineage>
        <taxon>Eukaryota</taxon>
        <taxon>Metazoa</taxon>
        <taxon>Chordata</taxon>
        <taxon>Craniata</taxon>
        <taxon>Vertebrata</taxon>
        <taxon>Euteleostomi</taxon>
        <taxon>Actinopterygii</taxon>
        <taxon>Neopterygii</taxon>
        <taxon>Teleostei</taxon>
        <taxon>Neoteleostei</taxon>
        <taxon>Acanthomorphata</taxon>
        <taxon>Eupercaria</taxon>
        <taxon>Tetraodontiformes</taxon>
        <taxon>Tetradontoidea</taxon>
        <taxon>Tetraodontidae</taxon>
        <taxon>Tetraodon</taxon>
    </lineage>
</organism>
<keyword evidence="6" id="KW-0732">Signal</keyword>
<comment type="similarity">
    <text evidence="2">Belongs to the type II (or gamma) interferon family.</text>
</comment>
<dbReference type="GO" id="GO:0005125">
    <property type="term" value="F:cytokine activity"/>
    <property type="evidence" value="ECO:0007669"/>
    <property type="project" value="UniProtKB-KW"/>
</dbReference>
<evidence type="ECO:0000256" key="6">
    <source>
        <dbReference type="SAM" id="SignalP"/>
    </source>
</evidence>
<proteinExistence type="evidence at transcript level"/>
<feature type="signal peptide" evidence="6">
    <location>
        <begin position="1"/>
        <end position="22"/>
    </location>
</feature>